<gene>
    <name evidence="2" type="ORF">BDV96DRAFT_593556</name>
</gene>
<dbReference type="Pfam" id="PF06985">
    <property type="entry name" value="HET"/>
    <property type="match status" value="1"/>
</dbReference>
<dbReference type="PANTHER" id="PTHR24148">
    <property type="entry name" value="ANKYRIN REPEAT DOMAIN-CONTAINING PROTEIN 39 HOMOLOG-RELATED"/>
    <property type="match status" value="1"/>
</dbReference>
<keyword evidence="3" id="KW-1185">Reference proteome</keyword>
<accession>A0A6A5ZUZ2</accession>
<dbReference type="PANTHER" id="PTHR24148:SF64">
    <property type="entry name" value="HETEROKARYON INCOMPATIBILITY DOMAIN-CONTAINING PROTEIN"/>
    <property type="match status" value="1"/>
</dbReference>
<dbReference type="InterPro" id="IPR010730">
    <property type="entry name" value="HET"/>
</dbReference>
<dbReference type="OrthoDB" id="2157530at2759"/>
<evidence type="ECO:0000259" key="1">
    <source>
        <dbReference type="Pfam" id="PF06985"/>
    </source>
</evidence>
<evidence type="ECO:0000313" key="2">
    <source>
        <dbReference type="EMBL" id="KAF2123106.1"/>
    </source>
</evidence>
<name>A0A6A5ZUZ2_9PLEO</name>
<protein>
    <recommendedName>
        <fullName evidence="1">Heterokaryon incompatibility domain-containing protein</fullName>
    </recommendedName>
</protein>
<dbReference type="InterPro" id="IPR052895">
    <property type="entry name" value="HetReg/Transcr_Mod"/>
</dbReference>
<feature type="domain" description="Heterokaryon incompatibility" evidence="1">
    <location>
        <begin position="100"/>
        <end position="171"/>
    </location>
</feature>
<sequence>MSASLLNAPLYLAFRYGNEGQLGSKHVLRFGPPRLEPVICPYIPYSDGNYKRQPDSDKSSNYEGQPPYHTRLLDRREKTLQNAILDSTGGMTIHGTPIPFVALSHTWATSGSWGRAEWLRALNLSLGRSTNGSNRYCWIDSLCVDQQSHAEVAAAVAAMGRLYTAANTVMVQDMHIPLPDAMLLRIARYCPGTALSLVCSYWLGKRVHARPKANWFSRIWTLQEGRLAKRLLCWSDWGLKVRLSQYLHTEHTFALDSGLDEPETTHHVFSAMSTSEILDIAQSRSATKENDQMFGLFGLLPPIVASKVGVDYDVPLVGVYKQVVQCLFDLHDYSLLSGSEGVRQRTTPRWLPPFGSINPAVGPCALPGSATIRDKGMEFGVAVFGVVQSSHKITSDDYTPERYKELICEAYVGSVNAQFVEGVWRAREYCDEDYDEEEMADLTRLMFDDAAKIGGMYDLTLKLELTGDVQRRLGWADAPLEDGDIVAARCLDKTGGALVILRAEGFGFLEVGGLYGGLHVPIAELPRKRILLVA</sequence>
<organism evidence="2 3">
    <name type="scientific">Lophiotrema nucula</name>
    <dbReference type="NCBI Taxonomy" id="690887"/>
    <lineage>
        <taxon>Eukaryota</taxon>
        <taxon>Fungi</taxon>
        <taxon>Dikarya</taxon>
        <taxon>Ascomycota</taxon>
        <taxon>Pezizomycotina</taxon>
        <taxon>Dothideomycetes</taxon>
        <taxon>Pleosporomycetidae</taxon>
        <taxon>Pleosporales</taxon>
        <taxon>Lophiotremataceae</taxon>
        <taxon>Lophiotrema</taxon>
    </lineage>
</organism>
<dbReference type="EMBL" id="ML977310">
    <property type="protein sequence ID" value="KAF2123106.1"/>
    <property type="molecule type" value="Genomic_DNA"/>
</dbReference>
<dbReference type="Proteomes" id="UP000799770">
    <property type="component" value="Unassembled WGS sequence"/>
</dbReference>
<dbReference type="AlphaFoldDB" id="A0A6A5ZUZ2"/>
<reference evidence="2" key="1">
    <citation type="journal article" date="2020" name="Stud. Mycol.">
        <title>101 Dothideomycetes genomes: a test case for predicting lifestyles and emergence of pathogens.</title>
        <authorList>
            <person name="Haridas S."/>
            <person name="Albert R."/>
            <person name="Binder M."/>
            <person name="Bloem J."/>
            <person name="Labutti K."/>
            <person name="Salamov A."/>
            <person name="Andreopoulos B."/>
            <person name="Baker S."/>
            <person name="Barry K."/>
            <person name="Bills G."/>
            <person name="Bluhm B."/>
            <person name="Cannon C."/>
            <person name="Castanera R."/>
            <person name="Culley D."/>
            <person name="Daum C."/>
            <person name="Ezra D."/>
            <person name="Gonzalez J."/>
            <person name="Henrissat B."/>
            <person name="Kuo A."/>
            <person name="Liang C."/>
            <person name="Lipzen A."/>
            <person name="Lutzoni F."/>
            <person name="Magnuson J."/>
            <person name="Mondo S."/>
            <person name="Nolan M."/>
            <person name="Ohm R."/>
            <person name="Pangilinan J."/>
            <person name="Park H.-J."/>
            <person name="Ramirez L."/>
            <person name="Alfaro M."/>
            <person name="Sun H."/>
            <person name="Tritt A."/>
            <person name="Yoshinaga Y."/>
            <person name="Zwiers L.-H."/>
            <person name="Turgeon B."/>
            <person name="Goodwin S."/>
            <person name="Spatafora J."/>
            <person name="Crous P."/>
            <person name="Grigoriev I."/>
        </authorList>
    </citation>
    <scope>NUCLEOTIDE SEQUENCE</scope>
    <source>
        <strain evidence="2">CBS 627.86</strain>
    </source>
</reference>
<proteinExistence type="predicted"/>
<evidence type="ECO:0000313" key="3">
    <source>
        <dbReference type="Proteomes" id="UP000799770"/>
    </source>
</evidence>